<evidence type="ECO:0000313" key="10">
    <source>
        <dbReference type="EMBL" id="KAL2324045.1"/>
    </source>
</evidence>
<evidence type="ECO:0000256" key="3">
    <source>
        <dbReference type="ARBA" id="ARBA00023125"/>
    </source>
</evidence>
<name>A0ABD1LKK5_9FABA</name>
<evidence type="ECO:0000256" key="6">
    <source>
        <dbReference type="SAM" id="MobiDB-lite"/>
    </source>
</evidence>
<evidence type="ECO:0000259" key="7">
    <source>
        <dbReference type="PROSITE" id="PS50090"/>
    </source>
</evidence>
<dbReference type="InterPro" id="IPR009057">
    <property type="entry name" value="Homeodomain-like_sf"/>
</dbReference>
<dbReference type="GO" id="GO:0005634">
    <property type="term" value="C:nucleus"/>
    <property type="evidence" value="ECO:0007669"/>
    <property type="project" value="UniProtKB-SubCell"/>
</dbReference>
<evidence type="ECO:0000256" key="2">
    <source>
        <dbReference type="ARBA" id="ARBA00023015"/>
    </source>
</evidence>
<evidence type="ECO:0000259" key="9">
    <source>
        <dbReference type="PROSITE" id="PS51294"/>
    </source>
</evidence>
<feature type="domain" description="Myb-like" evidence="7">
    <location>
        <begin position="147"/>
        <end position="199"/>
    </location>
</feature>
<dbReference type="InterPro" id="IPR001005">
    <property type="entry name" value="SANT/Myb"/>
</dbReference>
<evidence type="ECO:0000256" key="4">
    <source>
        <dbReference type="ARBA" id="ARBA00023163"/>
    </source>
</evidence>
<dbReference type="EMBL" id="JBGMDY010000008">
    <property type="protein sequence ID" value="KAL2324045.1"/>
    <property type="molecule type" value="Genomic_DNA"/>
</dbReference>
<dbReference type="InterPro" id="IPR017930">
    <property type="entry name" value="Myb_dom"/>
</dbReference>
<feature type="domain" description="SANT" evidence="8">
    <location>
        <begin position="150"/>
        <end position="203"/>
    </location>
</feature>
<evidence type="ECO:0000256" key="1">
    <source>
        <dbReference type="ARBA" id="ARBA00004123"/>
    </source>
</evidence>
<dbReference type="InterPro" id="IPR017884">
    <property type="entry name" value="SANT_dom"/>
</dbReference>
<feature type="domain" description="HTH myb-type" evidence="9">
    <location>
        <begin position="147"/>
        <end position="203"/>
    </location>
</feature>
<dbReference type="Gene3D" id="1.10.10.60">
    <property type="entry name" value="Homeodomain-like"/>
    <property type="match status" value="2"/>
</dbReference>
<feature type="region of interest" description="Disordered" evidence="6">
    <location>
        <begin position="118"/>
        <end position="155"/>
    </location>
</feature>
<dbReference type="PANTHER" id="PTHR44042">
    <property type="entry name" value="DUPLICATED HOMEODOMAIN-LIKE SUPERFAMILY PROTEIN-RELATED"/>
    <property type="match status" value="1"/>
</dbReference>
<organism evidence="10 11">
    <name type="scientific">Flemingia macrophylla</name>
    <dbReference type="NCBI Taxonomy" id="520843"/>
    <lineage>
        <taxon>Eukaryota</taxon>
        <taxon>Viridiplantae</taxon>
        <taxon>Streptophyta</taxon>
        <taxon>Embryophyta</taxon>
        <taxon>Tracheophyta</taxon>
        <taxon>Spermatophyta</taxon>
        <taxon>Magnoliopsida</taxon>
        <taxon>eudicotyledons</taxon>
        <taxon>Gunneridae</taxon>
        <taxon>Pentapetalae</taxon>
        <taxon>rosids</taxon>
        <taxon>fabids</taxon>
        <taxon>Fabales</taxon>
        <taxon>Fabaceae</taxon>
        <taxon>Papilionoideae</taxon>
        <taxon>50 kb inversion clade</taxon>
        <taxon>NPAAA clade</taxon>
        <taxon>indigoferoid/millettioid clade</taxon>
        <taxon>Phaseoleae</taxon>
        <taxon>Flemingia</taxon>
    </lineage>
</organism>
<dbReference type="Pfam" id="PF00249">
    <property type="entry name" value="Myb_DNA-binding"/>
    <property type="match status" value="2"/>
</dbReference>
<dbReference type="PROSITE" id="PS51294">
    <property type="entry name" value="HTH_MYB"/>
    <property type="match status" value="1"/>
</dbReference>
<keyword evidence="4" id="KW-0804">Transcription</keyword>
<proteinExistence type="predicted"/>
<feature type="domain" description="Myb-like" evidence="7">
    <location>
        <begin position="57"/>
        <end position="103"/>
    </location>
</feature>
<feature type="compositionally biased region" description="Low complexity" evidence="6">
    <location>
        <begin position="239"/>
        <end position="254"/>
    </location>
</feature>
<dbReference type="SMART" id="SM00717">
    <property type="entry name" value="SANT"/>
    <property type="match status" value="2"/>
</dbReference>
<dbReference type="GO" id="GO:0003677">
    <property type="term" value="F:DNA binding"/>
    <property type="evidence" value="ECO:0007669"/>
    <property type="project" value="UniProtKB-KW"/>
</dbReference>
<dbReference type="PROSITE" id="PS50090">
    <property type="entry name" value="MYB_LIKE"/>
    <property type="match status" value="2"/>
</dbReference>
<keyword evidence="5" id="KW-0539">Nucleus</keyword>
<evidence type="ECO:0000259" key="8">
    <source>
        <dbReference type="PROSITE" id="PS51293"/>
    </source>
</evidence>
<dbReference type="CDD" id="cd00167">
    <property type="entry name" value="SANT"/>
    <property type="match status" value="2"/>
</dbReference>
<keyword evidence="11" id="KW-1185">Reference proteome</keyword>
<dbReference type="FunFam" id="1.10.10.60:FF:000009">
    <property type="entry name" value="transcription factor MYB1R1"/>
    <property type="match status" value="1"/>
</dbReference>
<dbReference type="AlphaFoldDB" id="A0ABD1LKK5"/>
<dbReference type="Proteomes" id="UP001603857">
    <property type="component" value="Unassembled WGS sequence"/>
</dbReference>
<keyword evidence="3" id="KW-0238">DNA-binding</keyword>
<dbReference type="FunFam" id="1.10.10.60:FF:000154">
    <property type="entry name" value="Transcription factor SRM1"/>
    <property type="match status" value="1"/>
</dbReference>
<dbReference type="InterPro" id="IPR006447">
    <property type="entry name" value="Myb_dom_plants"/>
</dbReference>
<gene>
    <name evidence="10" type="ORF">Fmac_023103</name>
</gene>
<feature type="region of interest" description="Disordered" evidence="6">
    <location>
        <begin position="235"/>
        <end position="259"/>
    </location>
</feature>
<accession>A0ABD1LKK5</accession>
<comment type="subcellular location">
    <subcellularLocation>
        <location evidence="1">Nucleus</location>
    </subcellularLocation>
</comment>
<reference evidence="10 11" key="1">
    <citation type="submission" date="2024-08" db="EMBL/GenBank/DDBJ databases">
        <title>Insights into the chromosomal genome structure of Flemingia macrophylla.</title>
        <authorList>
            <person name="Ding Y."/>
            <person name="Zhao Y."/>
            <person name="Bi W."/>
            <person name="Wu M."/>
            <person name="Zhao G."/>
            <person name="Gong Y."/>
            <person name="Li W."/>
            <person name="Zhang P."/>
        </authorList>
    </citation>
    <scope>NUCLEOTIDE SEQUENCE [LARGE SCALE GENOMIC DNA]</scope>
    <source>
        <strain evidence="10">DYQJB</strain>
        <tissue evidence="10">Leaf</tissue>
    </source>
</reference>
<sequence length="273" mass="31171">MNRSHQTNAEAKSPRKRVPLAFRSVTQNKPLITAQPSTTRMFPETSATRWPTQPTQWTRFQDKLFERALLTVPEDMPDRWQKIADQVPGKSAAEVRDHYDALVHDVFEIDAGRVEVPSYVDDSPPQLPAWDSASQISFGSKPKQGDNERKKGTPWTEEEHRLFLIGLSKFGKGDWRSISRNVVVTRTPTQVASHAQKYFLRQNSVKKERKRSSIHDITTVDSNSVPVPIDQNWVPPPAASSVQQPQDMQQQYPPSNLHDQMGRFGYSNYGFEM</sequence>
<dbReference type="NCBIfam" id="TIGR01557">
    <property type="entry name" value="myb_SHAQKYF"/>
    <property type="match status" value="1"/>
</dbReference>
<protein>
    <submittedName>
        <fullName evidence="10">Uncharacterized protein</fullName>
    </submittedName>
</protein>
<evidence type="ECO:0000313" key="11">
    <source>
        <dbReference type="Proteomes" id="UP001603857"/>
    </source>
</evidence>
<dbReference type="PROSITE" id="PS51293">
    <property type="entry name" value="SANT"/>
    <property type="match status" value="1"/>
</dbReference>
<comment type="caution">
    <text evidence="10">The sequence shown here is derived from an EMBL/GenBank/DDBJ whole genome shotgun (WGS) entry which is preliminary data.</text>
</comment>
<dbReference type="SUPFAM" id="SSF46689">
    <property type="entry name" value="Homeodomain-like"/>
    <property type="match status" value="2"/>
</dbReference>
<dbReference type="PANTHER" id="PTHR44042:SF15">
    <property type="entry name" value="DUPLICATED HOMEODOMAIN-LIKE SUPERFAMILY PROTEIN"/>
    <property type="match status" value="1"/>
</dbReference>
<feature type="compositionally biased region" description="Basic and acidic residues" evidence="6">
    <location>
        <begin position="143"/>
        <end position="155"/>
    </location>
</feature>
<evidence type="ECO:0000256" key="5">
    <source>
        <dbReference type="ARBA" id="ARBA00023242"/>
    </source>
</evidence>
<keyword evidence="2" id="KW-0805">Transcription regulation</keyword>